<dbReference type="SMART" id="SM00836">
    <property type="entry name" value="DALR_1"/>
    <property type="match status" value="1"/>
</dbReference>
<proteinExistence type="predicted"/>
<feature type="domain" description="DALR anticodon binding" evidence="1">
    <location>
        <begin position="144"/>
        <end position="293"/>
    </location>
</feature>
<protein>
    <submittedName>
        <fullName evidence="2">Glutamate acetyltransferase</fullName>
    </submittedName>
</protein>
<dbReference type="Gene3D" id="1.10.730.10">
    <property type="entry name" value="Isoleucyl-tRNA Synthetase, Domain 1"/>
    <property type="match status" value="1"/>
</dbReference>
<evidence type="ECO:0000313" key="2">
    <source>
        <dbReference type="EMBL" id="MBD2199721.1"/>
    </source>
</evidence>
<evidence type="ECO:0000259" key="1">
    <source>
        <dbReference type="SMART" id="SM00836"/>
    </source>
</evidence>
<sequence>MHFQVLVSKYTAFKRLIYSQIEKSLGVCTSQSENLCIKEGKFPLYKGRDEKRILYISGIALWLEKSQNYEAMAMAEAIANDLLASCGDVFQVAIVPPGWIYLELSQPILGAWLQNITDGNLGRAGRSGKTANLNINNSQRLFTVQYAHARCCSLLQQAHREELIQLGAVQNQALSSSGTTLWQVLFPHPIPWLNSDGKLRCYHLPESQLIGELVQVVDDLQGDDVKSSLNWEKAALNLSQAFENFWSQCRIWGKVKIAARELAQARLGLVMVTQSVLRMLLEEKLGVVAPLEL</sequence>
<accession>A0ABR8AM28</accession>
<keyword evidence="3" id="KW-1185">Reference proteome</keyword>
<comment type="caution">
    <text evidence="2">The sequence shown here is derived from an EMBL/GenBank/DDBJ whole genome shotgun (WGS) entry which is preliminary data.</text>
</comment>
<dbReference type="EMBL" id="JACJQH010000066">
    <property type="protein sequence ID" value="MBD2199721.1"/>
    <property type="molecule type" value="Genomic_DNA"/>
</dbReference>
<gene>
    <name evidence="2" type="ORF">H6G24_30325</name>
</gene>
<organism evidence="2 3">
    <name type="scientific">Calothrix parietina FACHB-288</name>
    <dbReference type="NCBI Taxonomy" id="2692896"/>
    <lineage>
        <taxon>Bacteria</taxon>
        <taxon>Bacillati</taxon>
        <taxon>Cyanobacteriota</taxon>
        <taxon>Cyanophyceae</taxon>
        <taxon>Nostocales</taxon>
        <taxon>Calotrichaceae</taxon>
        <taxon>Calothrix</taxon>
    </lineage>
</organism>
<dbReference type="Proteomes" id="UP000658514">
    <property type="component" value="Unassembled WGS sequence"/>
</dbReference>
<dbReference type="InterPro" id="IPR008909">
    <property type="entry name" value="DALR_anticod-bd"/>
</dbReference>
<evidence type="ECO:0000313" key="3">
    <source>
        <dbReference type="Proteomes" id="UP000658514"/>
    </source>
</evidence>
<name>A0ABR8AM28_9CYAN</name>
<reference evidence="2 3" key="1">
    <citation type="journal article" date="2020" name="ISME J.">
        <title>Comparative genomics reveals insights into cyanobacterial evolution and habitat adaptation.</title>
        <authorList>
            <person name="Chen M.Y."/>
            <person name="Teng W.K."/>
            <person name="Zhao L."/>
            <person name="Hu C.X."/>
            <person name="Zhou Y.K."/>
            <person name="Han B.P."/>
            <person name="Song L.R."/>
            <person name="Shu W.S."/>
        </authorList>
    </citation>
    <scope>NUCLEOTIDE SEQUENCE [LARGE SCALE GENOMIC DNA]</scope>
    <source>
        <strain evidence="2 3">FACHB-288</strain>
    </source>
</reference>